<feature type="compositionally biased region" description="Basic residues" evidence="1">
    <location>
        <begin position="60"/>
        <end position="74"/>
    </location>
</feature>
<feature type="region of interest" description="Disordered" evidence="1">
    <location>
        <begin position="1"/>
        <end position="22"/>
    </location>
</feature>
<proteinExistence type="predicted"/>
<comment type="caution">
    <text evidence="2">The sequence shown here is derived from an EMBL/GenBank/DDBJ whole genome shotgun (WGS) entry which is preliminary data.</text>
</comment>
<evidence type="ECO:0000256" key="1">
    <source>
        <dbReference type="SAM" id="MobiDB-lite"/>
    </source>
</evidence>
<dbReference type="Proteomes" id="UP001167160">
    <property type="component" value="Unassembled WGS sequence"/>
</dbReference>
<evidence type="ECO:0000313" key="3">
    <source>
        <dbReference type="Proteomes" id="UP001167160"/>
    </source>
</evidence>
<name>A0ABT0XD50_9ACTN</name>
<protein>
    <submittedName>
        <fullName evidence="2">Uncharacterized protein</fullName>
    </submittedName>
</protein>
<reference evidence="2" key="1">
    <citation type="journal article" date="2023" name="Int. J. Syst. Evol. Microbiol.">
        <title>Streptomyces meridianus sp. nov. isolated from brackish water of the Tagus estuary in Alcochete, Portugal.</title>
        <authorList>
            <person name="Santos J.D.N."/>
            <person name="Klimek D."/>
            <person name="Calusinska M."/>
            <person name="Lobo Da Cunha A."/>
            <person name="Catita J."/>
            <person name="Goncalves H."/>
            <person name="Gonzalez I."/>
            <person name="Reyes F."/>
            <person name="Lage O.M."/>
        </authorList>
    </citation>
    <scope>NUCLEOTIDE SEQUENCE</scope>
    <source>
        <strain evidence="2">MTZ3.1</strain>
    </source>
</reference>
<accession>A0ABT0XD50</accession>
<sequence length="74" mass="8143">MRIRVTAVTSVSDGAGRRYRSGWEGTVPAELGRSWVAAGHAVQLDGEDSEKEQEREAPKPPRKATRRAPRKASQ</sequence>
<keyword evidence="3" id="KW-1185">Reference proteome</keyword>
<gene>
    <name evidence="2" type="ORF">M1E25_24460</name>
</gene>
<dbReference type="RefSeq" id="WP_251419309.1">
    <property type="nucleotide sequence ID" value="NZ_JAMQGM010000064.1"/>
</dbReference>
<evidence type="ECO:0000313" key="2">
    <source>
        <dbReference type="EMBL" id="MCM2580450.1"/>
    </source>
</evidence>
<organism evidence="2 3">
    <name type="scientific">Streptomyces meridianus</name>
    <dbReference type="NCBI Taxonomy" id="2938945"/>
    <lineage>
        <taxon>Bacteria</taxon>
        <taxon>Bacillati</taxon>
        <taxon>Actinomycetota</taxon>
        <taxon>Actinomycetes</taxon>
        <taxon>Kitasatosporales</taxon>
        <taxon>Streptomycetaceae</taxon>
        <taxon>Streptomyces</taxon>
    </lineage>
</organism>
<feature type="region of interest" description="Disordered" evidence="1">
    <location>
        <begin position="44"/>
        <end position="74"/>
    </location>
</feature>
<dbReference type="EMBL" id="JAMQGM010000064">
    <property type="protein sequence ID" value="MCM2580450.1"/>
    <property type="molecule type" value="Genomic_DNA"/>
</dbReference>